<dbReference type="SUPFAM" id="SSF50199">
    <property type="entry name" value="Staphylococcal nuclease"/>
    <property type="match status" value="1"/>
</dbReference>
<dbReference type="InterPro" id="IPR035437">
    <property type="entry name" value="SNase_OB-fold_sf"/>
</dbReference>
<name>A0A916YAQ2_9SPHN</name>
<dbReference type="RefSeq" id="WP_066764944.1">
    <property type="nucleotide sequence ID" value="NZ_BMIO01000002.1"/>
</dbReference>
<dbReference type="AlphaFoldDB" id="A0A916YAQ2"/>
<proteinExistence type="predicted"/>
<accession>A0A916YAQ2</accession>
<dbReference type="OrthoDB" id="9805504at2"/>
<evidence type="ECO:0008006" key="3">
    <source>
        <dbReference type="Google" id="ProtNLM"/>
    </source>
</evidence>
<reference evidence="1 2" key="1">
    <citation type="journal article" date="2014" name="Int. J. Syst. Evol. Microbiol.">
        <title>Complete genome sequence of Corynebacterium casei LMG S-19264T (=DSM 44701T), isolated from a smear-ripened cheese.</title>
        <authorList>
            <consortium name="US DOE Joint Genome Institute (JGI-PGF)"/>
            <person name="Walter F."/>
            <person name="Albersmeier A."/>
            <person name="Kalinowski J."/>
            <person name="Ruckert C."/>
        </authorList>
    </citation>
    <scope>NUCLEOTIDE SEQUENCE [LARGE SCALE GENOMIC DNA]</scope>
    <source>
        <strain evidence="1 2">CGMCC 1.15358</strain>
    </source>
</reference>
<evidence type="ECO:0000313" key="1">
    <source>
        <dbReference type="EMBL" id="GGD37242.1"/>
    </source>
</evidence>
<sequence length="174" mass="18734">MRIGIYWLLPVATLCAFGGFLVGVGSSPTSDVLYREAPKPAIEKALDGDTILIDGQIIKIRGLDAPEVGTNASCLAEAALGGLAMQHLAGELHNFGETVWELRDVDDRSGRLEGNLVRSDGENIVDLMTINGYAISSEARWEWCKVVPDFDDNQLYPAINVGSGPPSDVKLAYD</sequence>
<dbReference type="Proteomes" id="UP000598997">
    <property type="component" value="Unassembled WGS sequence"/>
</dbReference>
<comment type="caution">
    <text evidence="1">The sequence shown here is derived from an EMBL/GenBank/DDBJ whole genome shotgun (WGS) entry which is preliminary data.</text>
</comment>
<organism evidence="1 2">
    <name type="scientific">Croceicoccus pelagius</name>
    <dbReference type="NCBI Taxonomy" id="1703341"/>
    <lineage>
        <taxon>Bacteria</taxon>
        <taxon>Pseudomonadati</taxon>
        <taxon>Pseudomonadota</taxon>
        <taxon>Alphaproteobacteria</taxon>
        <taxon>Sphingomonadales</taxon>
        <taxon>Erythrobacteraceae</taxon>
        <taxon>Croceicoccus</taxon>
    </lineage>
</organism>
<dbReference type="EMBL" id="BMIO01000002">
    <property type="protein sequence ID" value="GGD37242.1"/>
    <property type="molecule type" value="Genomic_DNA"/>
</dbReference>
<evidence type="ECO:0000313" key="2">
    <source>
        <dbReference type="Proteomes" id="UP000598997"/>
    </source>
</evidence>
<dbReference type="Gene3D" id="2.40.50.90">
    <property type="match status" value="1"/>
</dbReference>
<gene>
    <name evidence="1" type="ORF">GCM10010989_09240</name>
</gene>
<keyword evidence="2" id="KW-1185">Reference proteome</keyword>
<protein>
    <recommendedName>
        <fullName evidence="3">TNase-like domain-containing protein</fullName>
    </recommendedName>
</protein>